<dbReference type="AlphaFoldDB" id="I4B0Y6"/>
<sequence>MPVISPPHRQGLLAQLRNLIMVVLLGAGAIWFVCYRFGETTAEKADRLFAEGRFAELRNFSQKRLAAGEASPMLVGHYAVAEFTTNPKSNLQSLLSNIAAADERVIFRREALVRIGQIPSNNARAGEVLQQALLLENPLTQETKQVVQQLFRTSHSLAGADIDFTRLAELFPESVRRVKARELQFRASPGTEGAVLRRLKDGETLLLRLVGEATTVSGKKGRWVHAIDSGMESGWVFDAYLEKSS</sequence>
<keyword evidence="3" id="KW-1185">Reference proteome</keyword>
<reference evidence="2 3" key="1">
    <citation type="submission" date="2012-06" db="EMBL/GenBank/DDBJ databases">
        <title>The complete chromosome of genome of Turneriella parva DSM 21527.</title>
        <authorList>
            <consortium name="US DOE Joint Genome Institute (JGI-PGF)"/>
            <person name="Lucas S."/>
            <person name="Han J."/>
            <person name="Lapidus A."/>
            <person name="Bruce D."/>
            <person name="Goodwin L."/>
            <person name="Pitluck S."/>
            <person name="Peters L."/>
            <person name="Kyrpides N."/>
            <person name="Mavromatis K."/>
            <person name="Ivanova N."/>
            <person name="Mikhailova N."/>
            <person name="Chertkov O."/>
            <person name="Detter J.C."/>
            <person name="Tapia R."/>
            <person name="Han C."/>
            <person name="Land M."/>
            <person name="Hauser L."/>
            <person name="Markowitz V."/>
            <person name="Cheng J.-F."/>
            <person name="Hugenholtz P."/>
            <person name="Woyke T."/>
            <person name="Wu D."/>
            <person name="Gronow S."/>
            <person name="Wellnitz S."/>
            <person name="Brambilla E."/>
            <person name="Klenk H.-P."/>
            <person name="Eisen J.A."/>
        </authorList>
    </citation>
    <scope>NUCLEOTIDE SEQUENCE [LARGE SCALE GENOMIC DNA]</scope>
    <source>
        <strain evidence="3">ATCC BAA-1111 / DSM 21527 / NCTC 11395 / H</strain>
    </source>
</reference>
<keyword evidence="1" id="KW-0812">Transmembrane</keyword>
<dbReference type="OrthoDB" id="344650at2"/>
<dbReference type="KEGG" id="tpx:Turpa_0283"/>
<evidence type="ECO:0008006" key="4">
    <source>
        <dbReference type="Google" id="ProtNLM"/>
    </source>
</evidence>
<name>I4B0Y6_TURPD</name>
<evidence type="ECO:0000256" key="1">
    <source>
        <dbReference type="SAM" id="Phobius"/>
    </source>
</evidence>
<dbReference type="EMBL" id="CP002959">
    <property type="protein sequence ID" value="AFM10943.1"/>
    <property type="molecule type" value="Genomic_DNA"/>
</dbReference>
<keyword evidence="1" id="KW-1133">Transmembrane helix</keyword>
<gene>
    <name evidence="2" type="ordered locus">Turpa_0283</name>
</gene>
<dbReference type="Proteomes" id="UP000006048">
    <property type="component" value="Chromosome"/>
</dbReference>
<feature type="transmembrane region" description="Helical" evidence="1">
    <location>
        <begin position="20"/>
        <end position="38"/>
    </location>
</feature>
<dbReference type="STRING" id="869212.Turpa_0283"/>
<dbReference type="Gene3D" id="2.30.30.40">
    <property type="entry name" value="SH3 Domains"/>
    <property type="match status" value="1"/>
</dbReference>
<organism evidence="2 3">
    <name type="scientific">Turneriella parva (strain ATCC BAA-1111 / DSM 21527 / NCTC 11395 / H)</name>
    <name type="common">Leptospira parva</name>
    <dbReference type="NCBI Taxonomy" id="869212"/>
    <lineage>
        <taxon>Bacteria</taxon>
        <taxon>Pseudomonadati</taxon>
        <taxon>Spirochaetota</taxon>
        <taxon>Spirochaetia</taxon>
        <taxon>Leptospirales</taxon>
        <taxon>Leptospiraceae</taxon>
        <taxon>Turneriella</taxon>
    </lineage>
</organism>
<evidence type="ECO:0000313" key="3">
    <source>
        <dbReference type="Proteomes" id="UP000006048"/>
    </source>
</evidence>
<protein>
    <recommendedName>
        <fullName evidence="4">SH3b domain-containing protein</fullName>
    </recommendedName>
</protein>
<keyword evidence="1" id="KW-0472">Membrane</keyword>
<proteinExistence type="predicted"/>
<dbReference type="RefSeq" id="WP_014801464.1">
    <property type="nucleotide sequence ID" value="NC_018020.1"/>
</dbReference>
<accession>I4B0Y6</accession>
<dbReference type="HOGENOM" id="CLU_1133205_0_0_12"/>
<dbReference type="PATRIC" id="fig|869212.3.peg.245"/>
<evidence type="ECO:0000313" key="2">
    <source>
        <dbReference type="EMBL" id="AFM10943.1"/>
    </source>
</evidence>